<reference evidence="1 2" key="1">
    <citation type="submission" date="2018-09" db="EMBL/GenBank/DDBJ databases">
        <authorList>
            <person name="Postec A."/>
        </authorList>
    </citation>
    <scope>NUCLEOTIDE SEQUENCE [LARGE SCALE GENOMIC DNA]</scope>
    <source>
        <strain evidence="1">70B-A</strain>
    </source>
</reference>
<dbReference type="Proteomes" id="UP000279029">
    <property type="component" value="Chromosome"/>
</dbReference>
<dbReference type="RefSeq" id="WP_125136230.1">
    <property type="nucleotide sequence ID" value="NZ_LR130778.1"/>
</dbReference>
<gene>
    <name evidence="1" type="ORF">PATL70BA_0912</name>
</gene>
<proteinExistence type="predicted"/>
<evidence type="ECO:0000313" key="1">
    <source>
        <dbReference type="EMBL" id="VDN46787.1"/>
    </source>
</evidence>
<evidence type="ECO:0000313" key="2">
    <source>
        <dbReference type="Proteomes" id="UP000279029"/>
    </source>
</evidence>
<dbReference type="KEGG" id="cbar:PATL70BA_0912"/>
<protein>
    <submittedName>
        <fullName evidence="1">Uncharacterized protein</fullName>
    </submittedName>
</protein>
<dbReference type="OrthoDB" id="2084810at2"/>
<organism evidence="1 2">
    <name type="scientific">Petrocella atlantisensis</name>
    <dbReference type="NCBI Taxonomy" id="2173034"/>
    <lineage>
        <taxon>Bacteria</taxon>
        <taxon>Bacillati</taxon>
        <taxon>Bacillota</taxon>
        <taxon>Clostridia</taxon>
        <taxon>Lachnospirales</taxon>
        <taxon>Vallitaleaceae</taxon>
        <taxon>Petrocella</taxon>
    </lineage>
</organism>
<name>A0A3P7PR20_9FIRM</name>
<accession>A0A3P7PR20</accession>
<sequence>MIKMNLKEFRDEIKTEMLGYEEITEPLIEKWFENFEAFVEAKRPSSHLNYKGKDINVTLKDETDLFMMVDRYLAAIVNEDLDNYFTDWAF</sequence>
<dbReference type="EMBL" id="LR130778">
    <property type="protein sequence ID" value="VDN46787.1"/>
    <property type="molecule type" value="Genomic_DNA"/>
</dbReference>
<keyword evidence="2" id="KW-1185">Reference proteome</keyword>
<dbReference type="AlphaFoldDB" id="A0A3P7PR20"/>